<sequence>MLVSAVTLGCALLLGQVEAPEAPEAPQAPVGTPVEAAPAATPEPPAEPEPWDFQMAVPNASSPQQPYDGQVRCLALPPTPDVPSGAWRAHCDDVKKECLVSPAYELDSEGHEKDQPLQRVDWCVPNLMPTETVRQYRLVPAIAEAPPGWYRDERGRVLQYNFDLHRRVYVGGAWAPRWMRETDRLEERVRVDFGVDLEWPGDSDRLHRMTLLETELYLGDAPSYEATLLRYDFRSQNDAPLFRVTTFYGRPRRFDIYANLGFWMEVLHGEQVRRENVHADFLTVAATDVTLDLWHSSDLVSYVRLRAGPALERDRTNGFFTLVPAAALEGDLTLDRDGFHHVRFGAEAQKVLLAQAVEGRPLRPERLRLRASYEVIALAINDQPVSVTLDGRGTWRDDLANAPAGWEWSAQAGLRFSMWAPARRSAPTSSPGKG</sequence>
<proteinExistence type="predicted"/>
<evidence type="ECO:0000313" key="2">
    <source>
        <dbReference type="EMBL" id="NBC40571.1"/>
    </source>
</evidence>
<keyword evidence="3" id="KW-1185">Reference proteome</keyword>
<comment type="caution">
    <text evidence="2">The sequence shown here is derived from an EMBL/GenBank/DDBJ whole genome shotgun (WGS) entry which is preliminary data.</text>
</comment>
<gene>
    <name evidence="2" type="ORF">GTZ93_12115</name>
</gene>
<reference evidence="2 3" key="1">
    <citation type="submission" date="2020-01" db="EMBL/GenBank/DDBJ databases">
        <title>The draft genome sequence of Corallococcus exiguus DSM 14696.</title>
        <authorList>
            <person name="Zhang X."/>
            <person name="Zhu H."/>
        </authorList>
    </citation>
    <scope>NUCLEOTIDE SEQUENCE [LARGE SCALE GENOMIC DNA]</scope>
    <source>
        <strain evidence="2 3">DSM 14696</strain>
    </source>
</reference>
<dbReference type="EMBL" id="JAAAPK010000003">
    <property type="protein sequence ID" value="NBC40571.1"/>
    <property type="molecule type" value="Genomic_DNA"/>
</dbReference>
<feature type="region of interest" description="Disordered" evidence="1">
    <location>
        <begin position="23"/>
        <end position="50"/>
    </location>
</feature>
<feature type="compositionally biased region" description="Low complexity" evidence="1">
    <location>
        <begin position="23"/>
        <end position="40"/>
    </location>
</feature>
<dbReference type="RefSeq" id="WP_139921523.1">
    <property type="nucleotide sequence ID" value="NZ_CBCSLE010000171.1"/>
</dbReference>
<accession>A0A7X4Y8K4</accession>
<protein>
    <submittedName>
        <fullName evidence="2">Uncharacterized protein</fullName>
    </submittedName>
</protein>
<name>A0A7X4Y8K4_9BACT</name>
<evidence type="ECO:0000256" key="1">
    <source>
        <dbReference type="SAM" id="MobiDB-lite"/>
    </source>
</evidence>
<dbReference type="AlphaFoldDB" id="A0A7X4Y8K4"/>
<organism evidence="2 3">
    <name type="scientific">Corallococcus exiguus</name>
    <dbReference type="NCBI Taxonomy" id="83462"/>
    <lineage>
        <taxon>Bacteria</taxon>
        <taxon>Pseudomonadati</taxon>
        <taxon>Myxococcota</taxon>
        <taxon>Myxococcia</taxon>
        <taxon>Myxococcales</taxon>
        <taxon>Cystobacterineae</taxon>
        <taxon>Myxococcaceae</taxon>
        <taxon>Corallococcus</taxon>
    </lineage>
</organism>
<evidence type="ECO:0000313" key="3">
    <source>
        <dbReference type="Proteomes" id="UP000537825"/>
    </source>
</evidence>
<dbReference type="Proteomes" id="UP000537825">
    <property type="component" value="Unassembled WGS sequence"/>
</dbReference>